<dbReference type="Pfam" id="PF07714">
    <property type="entry name" value="PK_Tyr_Ser-Thr"/>
    <property type="match status" value="1"/>
</dbReference>
<dbReference type="SUPFAM" id="SSF56112">
    <property type="entry name" value="Protein kinase-like (PK-like)"/>
    <property type="match status" value="1"/>
</dbReference>
<dbReference type="EMBL" id="AZBU02000002">
    <property type="protein sequence ID" value="TKR92338.1"/>
    <property type="molecule type" value="Genomic_DNA"/>
</dbReference>
<evidence type="ECO:0000259" key="1">
    <source>
        <dbReference type="Pfam" id="PF07714"/>
    </source>
</evidence>
<dbReference type="InterPro" id="IPR001245">
    <property type="entry name" value="Ser-Thr/Tyr_kinase_cat_dom"/>
</dbReference>
<organism evidence="2">
    <name type="scientific">Steinernema carpocapsae</name>
    <name type="common">Entomopathogenic nematode</name>
    <dbReference type="NCBI Taxonomy" id="34508"/>
    <lineage>
        <taxon>Eukaryota</taxon>
        <taxon>Metazoa</taxon>
        <taxon>Ecdysozoa</taxon>
        <taxon>Nematoda</taxon>
        <taxon>Chromadorea</taxon>
        <taxon>Rhabditida</taxon>
        <taxon>Tylenchina</taxon>
        <taxon>Panagrolaimomorpha</taxon>
        <taxon>Strongyloidoidea</taxon>
        <taxon>Steinernematidae</taxon>
        <taxon>Steinernema</taxon>
    </lineage>
</organism>
<reference evidence="2" key="1">
    <citation type="submission" date="2013-11" db="EMBL/GenBank/DDBJ databases">
        <authorList>
            <person name="Sternberg P."/>
            <person name="Dillman A."/>
            <person name="Macchietto M."/>
        </authorList>
    </citation>
    <scope>NUCLEOTIDE SEQUENCE</scope>
    <source>
        <strain evidence="2">ALL</strain>
    </source>
</reference>
<comment type="caution">
    <text evidence="2">The sequence shown here is derived from an EMBL/GenBank/DDBJ whole genome shotgun (WGS) entry which is preliminary data.</text>
</comment>
<dbReference type="InterPro" id="IPR011009">
    <property type="entry name" value="Kinase-like_dom_sf"/>
</dbReference>
<accession>A0A4U5P7Y3</accession>
<dbReference type="Gene3D" id="1.10.510.10">
    <property type="entry name" value="Transferase(Phosphotransferase) domain 1"/>
    <property type="match status" value="1"/>
</dbReference>
<sequence>MLTEDGESGTADFLREAKAMYVLSHPRVLEFVGVYFDKENRGRPTILFTKFMPYGNLAQFLRDESRVTCLFGFRMVLLRASLWHKF</sequence>
<gene>
    <name evidence="2" type="ORF">L596_007013</name>
</gene>
<name>A0A4U5P7Y3_STECR</name>
<reference evidence="2" key="2">
    <citation type="journal article" date="2015" name="Genome Biol.">
        <title>Comparative genomics of Steinernema reveals deeply conserved gene regulatory networks.</title>
        <authorList>
            <person name="Dillman A.R."/>
            <person name="Macchietto M."/>
            <person name="Porter C.F."/>
            <person name="Rogers A."/>
            <person name="Williams B."/>
            <person name="Antoshechkin I."/>
            <person name="Lee M.M."/>
            <person name="Goodwin Z."/>
            <person name="Lu X."/>
            <person name="Lewis E.E."/>
            <person name="Goodrich-Blair H."/>
            <person name="Stock S.P."/>
            <person name="Adams B.J."/>
            <person name="Sternberg P.W."/>
            <person name="Mortazavi A."/>
        </authorList>
    </citation>
    <scope>NUCLEOTIDE SEQUENCE [LARGE SCALE GENOMIC DNA]</scope>
    <source>
        <strain evidence="2">ALL</strain>
    </source>
</reference>
<dbReference type="GO" id="GO:0004672">
    <property type="term" value="F:protein kinase activity"/>
    <property type="evidence" value="ECO:0007669"/>
    <property type="project" value="InterPro"/>
</dbReference>
<reference evidence="2" key="3">
    <citation type="journal article" date="2019" name="G3 (Bethesda)">
        <title>Hybrid Assembly of the Genome of the Entomopathogenic Nematode Steinernema carpocapsae Identifies the X-Chromosome.</title>
        <authorList>
            <person name="Serra L."/>
            <person name="Macchietto M."/>
            <person name="Macias-Munoz A."/>
            <person name="McGill C.J."/>
            <person name="Rodriguez I.M."/>
            <person name="Rodriguez B."/>
            <person name="Murad R."/>
            <person name="Mortazavi A."/>
        </authorList>
    </citation>
    <scope>NUCLEOTIDE SEQUENCE</scope>
    <source>
        <strain evidence="2">ALL</strain>
    </source>
</reference>
<protein>
    <recommendedName>
        <fullName evidence="1">Serine-threonine/tyrosine-protein kinase catalytic domain-containing protein</fullName>
    </recommendedName>
</protein>
<proteinExistence type="predicted"/>
<feature type="domain" description="Serine-threonine/tyrosine-protein kinase catalytic" evidence="1">
    <location>
        <begin position="7"/>
        <end position="66"/>
    </location>
</feature>
<dbReference type="AlphaFoldDB" id="A0A4U5P7Y3"/>
<evidence type="ECO:0000313" key="2">
    <source>
        <dbReference type="EMBL" id="TKR92338.1"/>
    </source>
</evidence>